<accession>A0ACB9I453</accession>
<comment type="caution">
    <text evidence="1">The sequence shown here is derived from an EMBL/GenBank/DDBJ whole genome shotgun (WGS) entry which is preliminary data.</text>
</comment>
<reference evidence="1 2" key="2">
    <citation type="journal article" date="2022" name="Mol. Ecol. Resour.">
        <title>The genomes of chicory, endive, great burdock and yacon provide insights into Asteraceae paleo-polyploidization history and plant inulin production.</title>
        <authorList>
            <person name="Fan W."/>
            <person name="Wang S."/>
            <person name="Wang H."/>
            <person name="Wang A."/>
            <person name="Jiang F."/>
            <person name="Liu H."/>
            <person name="Zhao H."/>
            <person name="Xu D."/>
            <person name="Zhang Y."/>
        </authorList>
    </citation>
    <scope>NUCLEOTIDE SEQUENCE [LARGE SCALE GENOMIC DNA]</scope>
    <source>
        <strain evidence="2">cv. Yunnan</strain>
        <tissue evidence="1">Leaves</tissue>
    </source>
</reference>
<evidence type="ECO:0000313" key="2">
    <source>
        <dbReference type="Proteomes" id="UP001056120"/>
    </source>
</evidence>
<evidence type="ECO:0000313" key="1">
    <source>
        <dbReference type="EMBL" id="KAI3802483.1"/>
    </source>
</evidence>
<dbReference type="EMBL" id="CM042027">
    <property type="protein sequence ID" value="KAI3802483.1"/>
    <property type="molecule type" value="Genomic_DNA"/>
</dbReference>
<sequence>MLRKKSVVLSSFLNSMVDNLIRTICRSCVYFHDAFSDLPFCAYESALSNEYLDMEVDWIPGMEGICLKDLPEFTRYSKPDDPAFKFLLETA</sequence>
<reference evidence="2" key="1">
    <citation type="journal article" date="2022" name="Mol. Ecol. Resour.">
        <title>The genomes of chicory, endive, great burdock and yacon provide insights into Asteraceae palaeo-polyploidization history and plant inulin production.</title>
        <authorList>
            <person name="Fan W."/>
            <person name="Wang S."/>
            <person name="Wang H."/>
            <person name="Wang A."/>
            <person name="Jiang F."/>
            <person name="Liu H."/>
            <person name="Zhao H."/>
            <person name="Xu D."/>
            <person name="Zhang Y."/>
        </authorList>
    </citation>
    <scope>NUCLEOTIDE SEQUENCE [LARGE SCALE GENOMIC DNA]</scope>
    <source>
        <strain evidence="2">cv. Yunnan</strain>
    </source>
</reference>
<name>A0ACB9I453_9ASTR</name>
<organism evidence="1 2">
    <name type="scientific">Smallanthus sonchifolius</name>
    <dbReference type="NCBI Taxonomy" id="185202"/>
    <lineage>
        <taxon>Eukaryota</taxon>
        <taxon>Viridiplantae</taxon>
        <taxon>Streptophyta</taxon>
        <taxon>Embryophyta</taxon>
        <taxon>Tracheophyta</taxon>
        <taxon>Spermatophyta</taxon>
        <taxon>Magnoliopsida</taxon>
        <taxon>eudicotyledons</taxon>
        <taxon>Gunneridae</taxon>
        <taxon>Pentapetalae</taxon>
        <taxon>asterids</taxon>
        <taxon>campanulids</taxon>
        <taxon>Asterales</taxon>
        <taxon>Asteraceae</taxon>
        <taxon>Asteroideae</taxon>
        <taxon>Heliantheae alliance</taxon>
        <taxon>Millerieae</taxon>
        <taxon>Smallanthus</taxon>
    </lineage>
</organism>
<proteinExistence type="predicted"/>
<keyword evidence="2" id="KW-1185">Reference proteome</keyword>
<gene>
    <name evidence="1" type="ORF">L1987_30615</name>
</gene>
<protein>
    <submittedName>
        <fullName evidence="1">Uncharacterized protein</fullName>
    </submittedName>
</protein>
<dbReference type="Proteomes" id="UP001056120">
    <property type="component" value="Linkage Group LG10"/>
</dbReference>